<name>A0ABY4KMC6_9FLAO</name>
<proteinExistence type="predicted"/>
<accession>A0ABY4KMC6</accession>
<reference evidence="1" key="1">
    <citation type="submission" date="2022-04" db="EMBL/GenBank/DDBJ databases">
        <title>Consumption of N2O by Flavobacterium azooxidireducens sp. nov. isolated from Decomposing Leaf Litter of Phragmites australis (Cav.).</title>
        <authorList>
            <person name="Behrendt U."/>
            <person name="Spanner T."/>
            <person name="Augustin J."/>
            <person name="Horn M.A."/>
            <person name="Kolb S."/>
            <person name="Ulrich A."/>
        </authorList>
    </citation>
    <scope>NUCLEOTIDE SEQUENCE</scope>
    <source>
        <strain evidence="1">IGB 4-14</strain>
    </source>
</reference>
<dbReference type="Proteomes" id="UP000830583">
    <property type="component" value="Chromosome"/>
</dbReference>
<keyword evidence="2" id="KW-1185">Reference proteome</keyword>
<evidence type="ECO:0000313" key="1">
    <source>
        <dbReference type="EMBL" id="UPQ80377.1"/>
    </source>
</evidence>
<protein>
    <recommendedName>
        <fullName evidence="3">Secreted protein</fullName>
    </recommendedName>
</protein>
<dbReference type="RefSeq" id="WP_248436272.1">
    <property type="nucleotide sequence ID" value="NZ_CP096205.1"/>
</dbReference>
<sequence>MKSISKNAPLHNLKTVFFSLLFVSFFSFFVSCTTDESDELIYNSIAEEVEVLANDEENQPIKDGSIKP</sequence>
<organism evidence="1 2">
    <name type="scientific">Flavobacterium azooxidireducens</name>
    <dbReference type="NCBI Taxonomy" id="1871076"/>
    <lineage>
        <taxon>Bacteria</taxon>
        <taxon>Pseudomonadati</taxon>
        <taxon>Bacteroidota</taxon>
        <taxon>Flavobacteriia</taxon>
        <taxon>Flavobacteriales</taxon>
        <taxon>Flavobacteriaceae</taxon>
        <taxon>Flavobacterium</taxon>
    </lineage>
</organism>
<dbReference type="PROSITE" id="PS51257">
    <property type="entry name" value="PROKAR_LIPOPROTEIN"/>
    <property type="match status" value="1"/>
</dbReference>
<dbReference type="EMBL" id="CP096205">
    <property type="protein sequence ID" value="UPQ80377.1"/>
    <property type="molecule type" value="Genomic_DNA"/>
</dbReference>
<gene>
    <name evidence="1" type="ORF">M0M57_05940</name>
</gene>
<evidence type="ECO:0000313" key="2">
    <source>
        <dbReference type="Proteomes" id="UP000830583"/>
    </source>
</evidence>
<evidence type="ECO:0008006" key="3">
    <source>
        <dbReference type="Google" id="ProtNLM"/>
    </source>
</evidence>